<evidence type="ECO:0000256" key="1">
    <source>
        <dbReference type="ARBA" id="ARBA00004924"/>
    </source>
</evidence>
<dbReference type="KEGG" id="vos:KNV97_12565"/>
<dbReference type="InterPro" id="IPR037455">
    <property type="entry name" value="LucA/IucC-like"/>
</dbReference>
<dbReference type="Pfam" id="PF06276">
    <property type="entry name" value="FhuF"/>
    <property type="match status" value="1"/>
</dbReference>
<dbReference type="InterPro" id="IPR007310">
    <property type="entry name" value="Aerobactin_biosyn_IucA/IucC_N"/>
</dbReference>
<dbReference type="InterPro" id="IPR022770">
    <property type="entry name" value="IucA/IucC-like_C"/>
</dbReference>
<dbReference type="GO" id="GO:0016881">
    <property type="term" value="F:acid-amino acid ligase activity"/>
    <property type="evidence" value="ECO:0007669"/>
    <property type="project" value="UniProtKB-ARBA"/>
</dbReference>
<comment type="pathway">
    <text evidence="1">Siderophore biosynthesis.</text>
</comment>
<feature type="domain" description="Aerobactin siderophore biosynthesis IucA/IucC-like C-terminal" evidence="3">
    <location>
        <begin position="393"/>
        <end position="547"/>
    </location>
</feature>
<reference evidence="4" key="1">
    <citation type="submission" date="2021-06" db="EMBL/GenBank/DDBJ databases">
        <title>Vibrio nov. sp., novel gut bacterium isolated from Yellow Sea oyster.</title>
        <authorList>
            <person name="Muhammad N."/>
            <person name="Nguyen T.H."/>
            <person name="Lee Y.-J."/>
            <person name="Ko J."/>
            <person name="Kim S.-G."/>
        </authorList>
    </citation>
    <scope>NUCLEOTIDE SEQUENCE</scope>
    <source>
        <strain evidence="4">OG9-811</strain>
    </source>
</reference>
<evidence type="ECO:0000313" key="4">
    <source>
        <dbReference type="EMBL" id="QXO19029.1"/>
    </source>
</evidence>
<accession>A0A975UBY5</accession>
<dbReference type="PANTHER" id="PTHR34384:SF6">
    <property type="entry name" value="STAPHYLOFERRIN B SYNTHASE"/>
    <property type="match status" value="1"/>
</dbReference>
<feature type="domain" description="Aerobactin siderophore biosynthesis IucA/IucC N-terminal" evidence="2">
    <location>
        <begin position="130"/>
        <end position="371"/>
    </location>
</feature>
<evidence type="ECO:0000259" key="2">
    <source>
        <dbReference type="Pfam" id="PF04183"/>
    </source>
</evidence>
<dbReference type="PANTHER" id="PTHR34384">
    <property type="entry name" value="L-2,3-DIAMINOPROPANOATE--CITRATE LIGASE"/>
    <property type="match status" value="1"/>
</dbReference>
<organism evidence="4 5">
    <name type="scientific">Vibrio ostreae</name>
    <dbReference type="NCBI Taxonomy" id="2841925"/>
    <lineage>
        <taxon>Bacteria</taxon>
        <taxon>Pseudomonadati</taxon>
        <taxon>Pseudomonadota</taxon>
        <taxon>Gammaproteobacteria</taxon>
        <taxon>Vibrionales</taxon>
        <taxon>Vibrionaceae</taxon>
        <taxon>Vibrio</taxon>
    </lineage>
</organism>
<sequence>MNKQYWLSANQHLCAKIITELHYEERLQPRTAGAGWVLATADREWRFKAGVTVWGMLNIDEASLHCSDLREPLAAQLLLDVQADLEINDINLANLLEEVQQTLYSDMQRLAQLQHVTASDMAQMPETLRQRYIDSHPKAIANKGRLGWGADDLQRYAPESGSAFKLRWLAVRKSLCQSGIAAGLEYQQLLENVLEAETLRALQHSLGKQAQNFWLIAVHPWQYQRFLTGQYAGLFADGDLIDLGEHGPDWLAQQSIRTLSAEDTAVQYDAKTALSILNTSSYRGIPGKFIVQGPELSAWLAKTAASDPTLAQHGLKVQQEVAGFYCAHPFQAQIKQGPYRYDEMLGCIWRERAEAVVGASQRPMTMAALMQTDQNGTPLIGALIDASELSAKAWLAKLFNHVVVPLYHLMCKYGVALVAHGQNITLILENNQPAGCIIKDFHGDLRLVDQAYPELESLNADIRNTLTRLPPKYLVHDLLTGHFVTVLRFISPHLIGLGVTEQEFYQLLRQTLTDYQQQHPDLAERYAQFDLLSPTIDKICINRVRFRIGYGDSNERPLPDIGQPIPNPLNP</sequence>
<dbReference type="AlphaFoldDB" id="A0A975UBY5"/>
<keyword evidence="5" id="KW-1185">Reference proteome</keyword>
<dbReference type="Pfam" id="PF04183">
    <property type="entry name" value="IucA_IucC"/>
    <property type="match status" value="1"/>
</dbReference>
<dbReference type="RefSeq" id="WP_218563262.1">
    <property type="nucleotide sequence ID" value="NZ_CP076643.1"/>
</dbReference>
<protein>
    <submittedName>
        <fullName evidence="4">IucA/IucC family protein</fullName>
    </submittedName>
</protein>
<dbReference type="Proteomes" id="UP000694232">
    <property type="component" value="Chromosome 1"/>
</dbReference>
<dbReference type="GO" id="GO:0019290">
    <property type="term" value="P:siderophore biosynthetic process"/>
    <property type="evidence" value="ECO:0007669"/>
    <property type="project" value="InterPro"/>
</dbReference>
<evidence type="ECO:0000313" key="5">
    <source>
        <dbReference type="Proteomes" id="UP000694232"/>
    </source>
</evidence>
<name>A0A975UBY5_9VIBR</name>
<gene>
    <name evidence="4" type="ORF">KNV97_12565</name>
</gene>
<evidence type="ECO:0000259" key="3">
    <source>
        <dbReference type="Pfam" id="PF06276"/>
    </source>
</evidence>
<proteinExistence type="predicted"/>
<dbReference type="EMBL" id="CP076643">
    <property type="protein sequence ID" value="QXO19029.1"/>
    <property type="molecule type" value="Genomic_DNA"/>
</dbReference>